<reference evidence="1 2" key="1">
    <citation type="submission" date="2020-08" db="EMBL/GenBank/DDBJ databases">
        <title>Genomic Encyclopedia of Type Strains, Phase III (KMG-III): the genomes of soil and plant-associated and newly described type strains.</title>
        <authorList>
            <person name="Whitman W."/>
        </authorList>
    </citation>
    <scope>NUCLEOTIDE SEQUENCE [LARGE SCALE GENOMIC DNA]</scope>
    <source>
        <strain evidence="1 2">CECT 8960</strain>
    </source>
</reference>
<protein>
    <submittedName>
        <fullName evidence="1">Uncharacterized protein</fullName>
    </submittedName>
</protein>
<comment type="caution">
    <text evidence="1">The sequence shown here is derived from an EMBL/GenBank/DDBJ whole genome shotgun (WGS) entry which is preliminary data.</text>
</comment>
<proteinExistence type="predicted"/>
<dbReference type="AlphaFoldDB" id="A0A7W7VF45"/>
<evidence type="ECO:0000313" key="1">
    <source>
        <dbReference type="EMBL" id="MBB4907948.1"/>
    </source>
</evidence>
<dbReference type="EMBL" id="JACHJQ010000004">
    <property type="protein sequence ID" value="MBB4907948.1"/>
    <property type="molecule type" value="Genomic_DNA"/>
</dbReference>
<evidence type="ECO:0000313" key="2">
    <source>
        <dbReference type="Proteomes" id="UP000520767"/>
    </source>
</evidence>
<sequence length="81" mass="8690">MSNTEAGPARGSMVTFLLRDERGERFRVGEAVGPLEADPVTGELWLGIRMSESRLRQTVTLIPLSVVLNITPPGGVERGAA</sequence>
<organism evidence="1 2">
    <name type="scientific">Actinophytocola algeriensis</name>
    <dbReference type="NCBI Taxonomy" id="1768010"/>
    <lineage>
        <taxon>Bacteria</taxon>
        <taxon>Bacillati</taxon>
        <taxon>Actinomycetota</taxon>
        <taxon>Actinomycetes</taxon>
        <taxon>Pseudonocardiales</taxon>
        <taxon>Pseudonocardiaceae</taxon>
    </lineage>
</organism>
<keyword evidence="2" id="KW-1185">Reference proteome</keyword>
<accession>A0A7W7VF45</accession>
<dbReference type="Proteomes" id="UP000520767">
    <property type="component" value="Unassembled WGS sequence"/>
</dbReference>
<dbReference type="RefSeq" id="WP_184812077.1">
    <property type="nucleotide sequence ID" value="NZ_JACHJQ010000004.1"/>
</dbReference>
<gene>
    <name evidence="1" type="ORF">FHR82_004190</name>
</gene>
<name>A0A7W7VF45_9PSEU</name>